<keyword evidence="1" id="KW-1185">Reference proteome</keyword>
<sequence>MLIYTKESKEAINFDPKPDDLNIIKIPIDEEIENRNLKKYIFQQNYAFGIAEFNEMAGAFALFEALEIENTFSINASIFFPGHFQFLDFNIIEHIEGGENIISESSIALTKAMKIKGENNEEFLKYLFGKVKYHFVNQNKFANFGAFPEREKIIYIGGILVEGNENIDITTVKNFVCFIENIKPN</sequence>
<evidence type="ECO:0000313" key="2">
    <source>
        <dbReference type="WBParaSite" id="scf7180000419788.g4328"/>
    </source>
</evidence>
<reference evidence="2" key="1">
    <citation type="submission" date="2022-11" db="UniProtKB">
        <authorList>
            <consortium name="WormBaseParasite"/>
        </authorList>
    </citation>
    <scope>IDENTIFICATION</scope>
</reference>
<protein>
    <submittedName>
        <fullName evidence="2">Uncharacterized protein</fullName>
    </submittedName>
</protein>
<organism evidence="1 2">
    <name type="scientific">Meloidogyne floridensis</name>
    <dbReference type="NCBI Taxonomy" id="298350"/>
    <lineage>
        <taxon>Eukaryota</taxon>
        <taxon>Metazoa</taxon>
        <taxon>Ecdysozoa</taxon>
        <taxon>Nematoda</taxon>
        <taxon>Chromadorea</taxon>
        <taxon>Rhabditida</taxon>
        <taxon>Tylenchina</taxon>
        <taxon>Tylenchomorpha</taxon>
        <taxon>Tylenchoidea</taxon>
        <taxon>Meloidogynidae</taxon>
        <taxon>Meloidogyninae</taxon>
        <taxon>Meloidogyne</taxon>
    </lineage>
</organism>
<name>A0A915NL99_9BILA</name>
<evidence type="ECO:0000313" key="1">
    <source>
        <dbReference type="Proteomes" id="UP000887560"/>
    </source>
</evidence>
<dbReference type="WBParaSite" id="scf7180000419788.g4328">
    <property type="protein sequence ID" value="scf7180000419788.g4328"/>
    <property type="gene ID" value="scf7180000419788.g4328"/>
</dbReference>
<proteinExistence type="predicted"/>
<dbReference type="Proteomes" id="UP000887560">
    <property type="component" value="Unplaced"/>
</dbReference>
<dbReference type="AlphaFoldDB" id="A0A915NL99"/>
<accession>A0A915NL99</accession>